<dbReference type="Proteomes" id="UP001595457">
    <property type="component" value="Unassembled WGS sequence"/>
</dbReference>
<accession>A0ABV7APR5</accession>
<dbReference type="EMBL" id="JBHRSJ010000006">
    <property type="protein sequence ID" value="MFC2971304.1"/>
    <property type="molecule type" value="Genomic_DNA"/>
</dbReference>
<sequence>MDDIHRFLAHAIRLETDSARRYEELAEAMRTLGDREVADFFREMAHYSRLHLNDAMTRGGFHSPPELAPGEYRWPDGVSPEAAGWGGVDGYMDVPAALELALDGERRSLEFYRGIAADTGNPKVGTLARAFADEEAGHVAQLEARLARVAAGRTGA</sequence>
<dbReference type="InterPro" id="IPR009078">
    <property type="entry name" value="Ferritin-like_SF"/>
</dbReference>
<feature type="domain" description="Rubrerythrin diiron-binding" evidence="1">
    <location>
        <begin position="7"/>
        <end position="51"/>
    </location>
</feature>
<dbReference type="Pfam" id="PF02915">
    <property type="entry name" value="Rubrerythrin"/>
    <property type="match status" value="1"/>
</dbReference>
<organism evidence="2 3">
    <name type="scientific">Azotobacter bryophylli</name>
    <dbReference type="NCBI Taxonomy" id="1986537"/>
    <lineage>
        <taxon>Bacteria</taxon>
        <taxon>Pseudomonadati</taxon>
        <taxon>Pseudomonadota</taxon>
        <taxon>Gammaproteobacteria</taxon>
        <taxon>Pseudomonadales</taxon>
        <taxon>Pseudomonadaceae</taxon>
        <taxon>Azotobacter</taxon>
    </lineage>
</organism>
<evidence type="ECO:0000313" key="3">
    <source>
        <dbReference type="Proteomes" id="UP001595457"/>
    </source>
</evidence>
<dbReference type="InterPro" id="IPR012347">
    <property type="entry name" value="Ferritin-like"/>
</dbReference>
<protein>
    <submittedName>
        <fullName evidence="2">Ferritin family protein</fullName>
    </submittedName>
</protein>
<dbReference type="CDD" id="cd01045">
    <property type="entry name" value="Ferritin_like_AB"/>
    <property type="match status" value="1"/>
</dbReference>
<gene>
    <name evidence="2" type="ORF">ACFOJE_03600</name>
</gene>
<evidence type="ECO:0000313" key="2">
    <source>
        <dbReference type="EMBL" id="MFC2971304.1"/>
    </source>
</evidence>
<keyword evidence="3" id="KW-1185">Reference proteome</keyword>
<name>A0ABV7APR5_9GAMM</name>
<proteinExistence type="predicted"/>
<reference evidence="3" key="1">
    <citation type="journal article" date="2019" name="Int. J. Syst. Evol. Microbiol.">
        <title>The Global Catalogue of Microorganisms (GCM) 10K type strain sequencing project: providing services to taxonomists for standard genome sequencing and annotation.</title>
        <authorList>
            <consortium name="The Broad Institute Genomics Platform"/>
            <consortium name="The Broad Institute Genome Sequencing Center for Infectious Disease"/>
            <person name="Wu L."/>
            <person name="Ma J."/>
        </authorList>
    </citation>
    <scope>NUCLEOTIDE SEQUENCE [LARGE SCALE GENOMIC DNA]</scope>
    <source>
        <strain evidence="3">KCTC 62195</strain>
    </source>
</reference>
<dbReference type="InterPro" id="IPR003251">
    <property type="entry name" value="Rr_diiron-bd_dom"/>
</dbReference>
<dbReference type="RefSeq" id="WP_377812898.1">
    <property type="nucleotide sequence ID" value="NZ_JBHRSJ010000006.1"/>
</dbReference>
<comment type="caution">
    <text evidence="2">The sequence shown here is derived from an EMBL/GenBank/DDBJ whole genome shotgun (WGS) entry which is preliminary data.</text>
</comment>
<dbReference type="SUPFAM" id="SSF47240">
    <property type="entry name" value="Ferritin-like"/>
    <property type="match status" value="1"/>
</dbReference>
<evidence type="ECO:0000259" key="1">
    <source>
        <dbReference type="Pfam" id="PF02915"/>
    </source>
</evidence>
<dbReference type="Gene3D" id="1.20.1260.10">
    <property type="match status" value="1"/>
</dbReference>